<dbReference type="EMBL" id="CM044707">
    <property type="protein sequence ID" value="KAI5655505.1"/>
    <property type="molecule type" value="Genomic_DNA"/>
</dbReference>
<dbReference type="Proteomes" id="UP001060085">
    <property type="component" value="Linkage Group LG07"/>
</dbReference>
<gene>
    <name evidence="1" type="ORF">M9H77_32692</name>
</gene>
<keyword evidence="2" id="KW-1185">Reference proteome</keyword>
<sequence>MTLKLYVDRMSQPSRAILIFCRVNGIEFEEVKIDLSRRKHLSPEFKEINPMKQVPAIVDGRFKLFESHAILTYLACAFPGVADHWYPADLFKRAKVHSVLDWHHSNLRRGAAQFVLNSALAPALGLPLNPQAAAEAEKLLSASLAKIDSFWLKENGRFLLGSFQPSIADLSLVCEIMQLEVHQCLLHLSFHSMVVDEEVCHRILSPHKRVLKWIEDTKKATQPHFDEIHAIVFKVREKLQQMRSRDTNSSMQSKIKVESFLNQSRKTDRWSSKFMWIVCPNHQEQFSSSAIFLDQRVNGIDFEEVKIDLAKGQHYSPEFKGQFVSFLSNFVNYFIDTLTSYSSFLKEGFGLLFISEVNPMKQVPAIVVDGKFKLFESSAHMLNVFCSHAILIFLASAFPGVADHWYPKDVFKRAEVHSVLDWHHSNLRRGSAPFVLHGTLAPAVGLPLNPQAAAEAEKLLLSSLAKIESFWLKENGPFLLGNSQPTIADLSMACEIMQLQVLYDEQVRERILSPHKKVLKWIEDTKNATGPHFDEIHEIVFKVREVLQKMQSGEATIDGTKEK</sequence>
<reference evidence="2" key="1">
    <citation type="journal article" date="2023" name="Nat. Plants">
        <title>Single-cell RNA sequencing provides a high-resolution roadmap for understanding the multicellular compartmentation of specialized metabolism.</title>
        <authorList>
            <person name="Sun S."/>
            <person name="Shen X."/>
            <person name="Li Y."/>
            <person name="Li Y."/>
            <person name="Wang S."/>
            <person name="Li R."/>
            <person name="Zhang H."/>
            <person name="Shen G."/>
            <person name="Guo B."/>
            <person name="Wei J."/>
            <person name="Xu J."/>
            <person name="St-Pierre B."/>
            <person name="Chen S."/>
            <person name="Sun C."/>
        </authorList>
    </citation>
    <scope>NUCLEOTIDE SEQUENCE [LARGE SCALE GENOMIC DNA]</scope>
</reference>
<organism evidence="1 2">
    <name type="scientific">Catharanthus roseus</name>
    <name type="common">Madagascar periwinkle</name>
    <name type="synonym">Vinca rosea</name>
    <dbReference type="NCBI Taxonomy" id="4058"/>
    <lineage>
        <taxon>Eukaryota</taxon>
        <taxon>Viridiplantae</taxon>
        <taxon>Streptophyta</taxon>
        <taxon>Embryophyta</taxon>
        <taxon>Tracheophyta</taxon>
        <taxon>Spermatophyta</taxon>
        <taxon>Magnoliopsida</taxon>
        <taxon>eudicotyledons</taxon>
        <taxon>Gunneridae</taxon>
        <taxon>Pentapetalae</taxon>
        <taxon>asterids</taxon>
        <taxon>lamiids</taxon>
        <taxon>Gentianales</taxon>
        <taxon>Apocynaceae</taxon>
        <taxon>Rauvolfioideae</taxon>
        <taxon>Vinceae</taxon>
        <taxon>Catharanthinae</taxon>
        <taxon>Catharanthus</taxon>
    </lineage>
</organism>
<name>A0ACC0A5H7_CATRO</name>
<proteinExistence type="predicted"/>
<accession>A0ACC0A5H7</accession>
<evidence type="ECO:0000313" key="1">
    <source>
        <dbReference type="EMBL" id="KAI5655505.1"/>
    </source>
</evidence>
<comment type="caution">
    <text evidence="1">The sequence shown here is derived from an EMBL/GenBank/DDBJ whole genome shotgun (WGS) entry which is preliminary data.</text>
</comment>
<evidence type="ECO:0000313" key="2">
    <source>
        <dbReference type="Proteomes" id="UP001060085"/>
    </source>
</evidence>
<protein>
    <submittedName>
        <fullName evidence="1">Uncharacterized protein</fullName>
    </submittedName>
</protein>